<keyword evidence="4" id="KW-1185">Reference proteome</keyword>
<sequence length="380" mass="43153">MTFLCLRATRSIPIKCQTQRQLLNRSLPRLMLTTPSRRGFSSSRPASVDAMQVFNREVKRKQRDRAAMNAENSRTVDYLRNEIANRLIERMLLIARRHEVMVDIGAGAGSVEQAIVGPREDPKDDGVMQSRIGRIIMTEMASKLLYRDADPEAFPFNKQLDITRLTLDEENLFTPELLQAIKNTPGKLEPYSDYLFENSVNTVVSNLSVHWVNDLPGLLQRIKYMLVPDGMFIASMMGGDSLFELRTSLQIAEMDVYNRVAPRLSPLADVRDMGNLLQQAGFNLITIDVDDVIVSFPDMMSLMKDLRDMGESNAVLNRPHYLPRDLIKAAEKVYKEMHANEDGSLPATFRIIYMIGWKPSDNQPKPLERGTADVSFKDIL</sequence>
<dbReference type="Proteomes" id="UP001498771">
    <property type="component" value="Unassembled WGS sequence"/>
</dbReference>
<evidence type="ECO:0000313" key="3">
    <source>
        <dbReference type="EMBL" id="KAK7203283.1"/>
    </source>
</evidence>
<organism evidence="3 4">
    <name type="scientific">Myxozyma melibiosi</name>
    <dbReference type="NCBI Taxonomy" id="54550"/>
    <lineage>
        <taxon>Eukaryota</taxon>
        <taxon>Fungi</taxon>
        <taxon>Dikarya</taxon>
        <taxon>Ascomycota</taxon>
        <taxon>Saccharomycotina</taxon>
        <taxon>Lipomycetes</taxon>
        <taxon>Lipomycetales</taxon>
        <taxon>Lipomycetaceae</taxon>
        <taxon>Myxozyma</taxon>
    </lineage>
</organism>
<gene>
    <name evidence="3" type="ORF">BZA70DRAFT_74926</name>
</gene>
<dbReference type="EMBL" id="JBBJBU010000012">
    <property type="protein sequence ID" value="KAK7203283.1"/>
    <property type="molecule type" value="Genomic_DNA"/>
</dbReference>
<dbReference type="Gene3D" id="3.40.50.150">
    <property type="entry name" value="Vaccinia Virus protein VP39"/>
    <property type="match status" value="1"/>
</dbReference>
<evidence type="ECO:0000256" key="1">
    <source>
        <dbReference type="ARBA" id="ARBA00022603"/>
    </source>
</evidence>
<dbReference type="GeneID" id="90040890"/>
<dbReference type="Pfam" id="PF13489">
    <property type="entry name" value="Methyltransf_23"/>
    <property type="match status" value="1"/>
</dbReference>
<evidence type="ECO:0000313" key="4">
    <source>
        <dbReference type="Proteomes" id="UP001498771"/>
    </source>
</evidence>
<accession>A0ABR1F2K3</accession>
<comment type="caution">
    <text evidence="3">The sequence shown here is derived from an EMBL/GenBank/DDBJ whole genome shotgun (WGS) entry which is preliminary data.</text>
</comment>
<reference evidence="3 4" key="1">
    <citation type="submission" date="2024-03" db="EMBL/GenBank/DDBJ databases">
        <title>Genome-scale model development and genomic sequencing of the oleaginous clade Lipomyces.</title>
        <authorList>
            <consortium name="Lawrence Berkeley National Laboratory"/>
            <person name="Czajka J.J."/>
            <person name="Han Y."/>
            <person name="Kim J."/>
            <person name="Mondo S.J."/>
            <person name="Hofstad B.A."/>
            <person name="Robles A."/>
            <person name="Haridas S."/>
            <person name="Riley R."/>
            <person name="LaButti K."/>
            <person name="Pangilinan J."/>
            <person name="Andreopoulos W."/>
            <person name="Lipzen A."/>
            <person name="Yan J."/>
            <person name="Wang M."/>
            <person name="Ng V."/>
            <person name="Grigoriev I.V."/>
            <person name="Spatafora J.W."/>
            <person name="Magnuson J.K."/>
            <person name="Baker S.E."/>
            <person name="Pomraning K.R."/>
        </authorList>
    </citation>
    <scope>NUCLEOTIDE SEQUENCE [LARGE SCALE GENOMIC DNA]</scope>
    <source>
        <strain evidence="3 4">Phaff 52-87</strain>
    </source>
</reference>
<evidence type="ECO:0008006" key="5">
    <source>
        <dbReference type="Google" id="ProtNLM"/>
    </source>
</evidence>
<dbReference type="RefSeq" id="XP_064766316.1">
    <property type="nucleotide sequence ID" value="XM_064915378.1"/>
</dbReference>
<evidence type="ECO:0000256" key="2">
    <source>
        <dbReference type="ARBA" id="ARBA00022679"/>
    </source>
</evidence>
<proteinExistence type="predicted"/>
<keyword evidence="2" id="KW-0808">Transferase</keyword>
<dbReference type="SUPFAM" id="SSF53335">
    <property type="entry name" value="S-adenosyl-L-methionine-dependent methyltransferases"/>
    <property type="match status" value="1"/>
</dbReference>
<dbReference type="PANTHER" id="PTHR13090">
    <property type="entry name" value="ARGININE-HYDROXYLASE NDUFAF5, MITOCHONDRIAL"/>
    <property type="match status" value="1"/>
</dbReference>
<dbReference type="InterPro" id="IPR029063">
    <property type="entry name" value="SAM-dependent_MTases_sf"/>
</dbReference>
<keyword evidence="1" id="KW-0489">Methyltransferase</keyword>
<protein>
    <recommendedName>
        <fullName evidence="5">S-adenosyl-L-methionine-dependent methyltransferase</fullName>
    </recommendedName>
</protein>
<name>A0ABR1F2K3_9ASCO</name>
<dbReference type="PANTHER" id="PTHR13090:SF1">
    <property type="entry name" value="ARGININE-HYDROXYLASE NDUFAF5, MITOCHONDRIAL"/>
    <property type="match status" value="1"/>
</dbReference>
<dbReference type="InterPro" id="IPR050602">
    <property type="entry name" value="Malonyl-ACP_OMT"/>
</dbReference>